<dbReference type="EMBL" id="CP060636">
    <property type="protein sequence ID" value="QNM14198.1"/>
    <property type="molecule type" value="Genomic_DNA"/>
</dbReference>
<dbReference type="InterPro" id="IPR003115">
    <property type="entry name" value="ParB_N"/>
</dbReference>
<dbReference type="PANTHER" id="PTHR33375:SF1">
    <property type="entry name" value="CHROMOSOME-PARTITIONING PROTEIN PARB-RELATED"/>
    <property type="match status" value="1"/>
</dbReference>
<sequence length="314" mass="36827">MPRERLNGIEIPSLDDDVFESDDKKALDQAEKVIEIKLNKIVDFPNHPFQVREDEEMLELIDSVGRNGVLMPAIVRPTEDGKYQMIAGHRRKYASEKNDKATMPALVRSLTDDEATIIMVDTNLRQRQNILPSEKAFSYKMMLDALTHQGKRNDLTSVPLGPKLRANEELAQKVKESQTQIKRYIRLTYLSKELLEYVDNNKIALRPAVEISYLTQEEQQSLLYYIQLNDCTPSHDQTIRMRKMHDDDTLTDDTIRNIMEEEKPNQVEKFRITKNRIEKFFKPSTSAKEMENEIIKALEYYQRYKNRNKNRGER</sequence>
<evidence type="ECO:0000313" key="4">
    <source>
        <dbReference type="EMBL" id="QNM14198.1"/>
    </source>
</evidence>
<dbReference type="Proteomes" id="UP000515856">
    <property type="component" value="Chromosome"/>
</dbReference>
<dbReference type="PANTHER" id="PTHR33375">
    <property type="entry name" value="CHROMOSOME-PARTITIONING PROTEIN PARB-RELATED"/>
    <property type="match status" value="1"/>
</dbReference>
<protein>
    <submittedName>
        <fullName evidence="4">ParB/RepB/Spo0J family partition protein</fullName>
    </submittedName>
</protein>
<dbReference type="GO" id="GO:0005694">
    <property type="term" value="C:chromosome"/>
    <property type="evidence" value="ECO:0007669"/>
    <property type="project" value="TreeGrafter"/>
</dbReference>
<dbReference type="Gene3D" id="3.90.1530.30">
    <property type="match status" value="1"/>
</dbReference>
<evidence type="ECO:0000256" key="1">
    <source>
        <dbReference type="ARBA" id="ARBA00006295"/>
    </source>
</evidence>
<dbReference type="AlphaFoldDB" id="A0A7G9GTR6"/>
<dbReference type="RefSeq" id="WP_054322385.1">
    <property type="nucleotide sequence ID" value="NZ_CP060636.1"/>
</dbReference>
<comment type="similarity">
    <text evidence="1">Belongs to the ParB family.</text>
</comment>
<dbReference type="GO" id="GO:0003677">
    <property type="term" value="F:DNA binding"/>
    <property type="evidence" value="ECO:0007669"/>
    <property type="project" value="InterPro"/>
</dbReference>
<dbReference type="NCBIfam" id="TIGR00180">
    <property type="entry name" value="parB_part"/>
    <property type="match status" value="1"/>
</dbReference>
<organism evidence="4 5">
    <name type="scientific">[Eubacterium] hominis</name>
    <dbReference type="NCBI Taxonomy" id="2764325"/>
    <lineage>
        <taxon>Bacteria</taxon>
        <taxon>Bacillati</taxon>
        <taxon>Bacillota</taxon>
        <taxon>Erysipelotrichia</taxon>
        <taxon>Erysipelotrichales</taxon>
        <taxon>Erysipelotrichaceae</taxon>
        <taxon>Amedibacillus</taxon>
    </lineage>
</organism>
<dbReference type="CDD" id="cd16407">
    <property type="entry name" value="ParB_N_like"/>
    <property type="match status" value="1"/>
</dbReference>
<name>A0A7G9GTR6_9FIRM</name>
<dbReference type="Pfam" id="PF17762">
    <property type="entry name" value="HTH_ParB"/>
    <property type="match status" value="1"/>
</dbReference>
<reference evidence="4 5" key="1">
    <citation type="submission" date="2020-08" db="EMBL/GenBank/DDBJ databases">
        <authorList>
            <person name="Liu C."/>
            <person name="Sun Q."/>
        </authorList>
    </citation>
    <scope>NUCLEOTIDE SEQUENCE [LARGE SCALE GENOMIC DNA]</scope>
    <source>
        <strain evidence="4 5">NSJ-61</strain>
    </source>
</reference>
<evidence type="ECO:0000313" key="5">
    <source>
        <dbReference type="Proteomes" id="UP000515856"/>
    </source>
</evidence>
<dbReference type="SUPFAM" id="SSF109709">
    <property type="entry name" value="KorB DNA-binding domain-like"/>
    <property type="match status" value="1"/>
</dbReference>
<keyword evidence="2" id="KW-0159">Chromosome partition</keyword>
<dbReference type="Pfam" id="PF02195">
    <property type="entry name" value="ParB_N"/>
    <property type="match status" value="1"/>
</dbReference>
<proteinExistence type="inferred from homology"/>
<gene>
    <name evidence="4" type="ORF">H9Q80_09800</name>
</gene>
<dbReference type="InterPro" id="IPR041468">
    <property type="entry name" value="HTH_ParB/Spo0J"/>
</dbReference>
<dbReference type="KEGG" id="ehn:H9Q80_09800"/>
<evidence type="ECO:0000256" key="2">
    <source>
        <dbReference type="ARBA" id="ARBA00022829"/>
    </source>
</evidence>
<dbReference type="InterPro" id="IPR050336">
    <property type="entry name" value="Chromosome_partition/occlusion"/>
</dbReference>
<keyword evidence="5" id="KW-1185">Reference proteome</keyword>
<dbReference type="SUPFAM" id="SSF110849">
    <property type="entry name" value="ParB/Sulfiredoxin"/>
    <property type="match status" value="1"/>
</dbReference>
<accession>A0A7G9GTR6</accession>
<dbReference type="InterPro" id="IPR036086">
    <property type="entry name" value="ParB/Sulfiredoxin_sf"/>
</dbReference>
<dbReference type="SMART" id="SM00470">
    <property type="entry name" value="ParB"/>
    <property type="match status" value="1"/>
</dbReference>
<evidence type="ECO:0000259" key="3">
    <source>
        <dbReference type="SMART" id="SM00470"/>
    </source>
</evidence>
<dbReference type="InterPro" id="IPR004437">
    <property type="entry name" value="ParB/RepB/Spo0J"/>
</dbReference>
<dbReference type="GO" id="GO:0007059">
    <property type="term" value="P:chromosome segregation"/>
    <property type="evidence" value="ECO:0007669"/>
    <property type="project" value="UniProtKB-KW"/>
</dbReference>
<dbReference type="Gene3D" id="1.10.10.2830">
    <property type="match status" value="1"/>
</dbReference>
<feature type="domain" description="ParB-like N-terminal" evidence="3">
    <location>
        <begin position="34"/>
        <end position="124"/>
    </location>
</feature>